<dbReference type="Proteomes" id="UP001153331">
    <property type="component" value="Unassembled WGS sequence"/>
</dbReference>
<reference evidence="1" key="1">
    <citation type="submission" date="2022-11" db="EMBL/GenBank/DDBJ databases">
        <title>Genome Sequence of Boeremia exigua.</title>
        <authorList>
            <person name="Buettner E."/>
        </authorList>
    </citation>
    <scope>NUCLEOTIDE SEQUENCE</scope>
    <source>
        <strain evidence="1">CU02</strain>
    </source>
</reference>
<gene>
    <name evidence="1" type="ORF">OPT61_g1117</name>
</gene>
<comment type="caution">
    <text evidence="1">The sequence shown here is derived from an EMBL/GenBank/DDBJ whole genome shotgun (WGS) entry which is preliminary data.</text>
</comment>
<dbReference type="EMBL" id="JAPHNI010000042">
    <property type="protein sequence ID" value="KAJ8117758.1"/>
    <property type="molecule type" value="Genomic_DNA"/>
</dbReference>
<keyword evidence="2" id="KW-1185">Reference proteome</keyword>
<accession>A0ACC2IRJ1</accession>
<protein>
    <submittedName>
        <fullName evidence="1">Uncharacterized protein</fullName>
    </submittedName>
</protein>
<evidence type="ECO:0000313" key="2">
    <source>
        <dbReference type="Proteomes" id="UP001153331"/>
    </source>
</evidence>
<name>A0ACC2IRJ1_9PLEO</name>
<proteinExistence type="predicted"/>
<evidence type="ECO:0000313" key="1">
    <source>
        <dbReference type="EMBL" id="KAJ8117758.1"/>
    </source>
</evidence>
<sequence length="600" mass="66808">MANPSISNVNESERLADDVVLLVGGGPVGLLVAVVLAHYGIKSVLLERNLTTTKWPKMDLTNSRSMELLSRLGITDELRQQGVPSTAPYNVFMTTGLHNEQPFARWEFPSVDVLREQFRQKNDGSSPFEPWQRISQELFEKILKAKCDGSDLIDCRFGWKVESVVETEHDVSVTVIQSGNSMVRDIQANYLVACDGASSRVRRDLAIPLEGGPLPGYALLVHFKSRDLAKLFKFGNFWHLFMFGSQGLQGAVICQDDKEVFTTHLMLPLGVESDSIDSHDAVYQVLGGMGSPYRIEIDEVLVRSTYRHSVAVAVSYRSQYGRVFLAGDSAHQNVPTGGYGMNMQAGVGILNSYEQERWAVALVSVQRSRIHHDAHAGVTDFLASDSNPHLLEEASEAGQALRDKLQQHYSKHNNENQDLGIEMDHRHVSCVYPSVDSTDSVKPPWYPTCYTPNTYIGSRAPHLFLESGSSIFDHYGKYWTLFEFGSASAPRLSRTLLDAAEKAKLPLQQVLLLNEENASSIWEKPLVLVRPDGHVAWRGSKTPDPEVAARIIATVGGWRSDYHTQSVEQGVEARHLLASEKSARTQVHDYKLERMGAMQA</sequence>
<organism evidence="1 2">
    <name type="scientific">Boeremia exigua</name>
    <dbReference type="NCBI Taxonomy" id="749465"/>
    <lineage>
        <taxon>Eukaryota</taxon>
        <taxon>Fungi</taxon>
        <taxon>Dikarya</taxon>
        <taxon>Ascomycota</taxon>
        <taxon>Pezizomycotina</taxon>
        <taxon>Dothideomycetes</taxon>
        <taxon>Pleosporomycetidae</taxon>
        <taxon>Pleosporales</taxon>
        <taxon>Pleosporineae</taxon>
        <taxon>Didymellaceae</taxon>
        <taxon>Boeremia</taxon>
    </lineage>
</organism>